<dbReference type="Proteomes" id="UP001108240">
    <property type="component" value="Unplaced"/>
</dbReference>
<dbReference type="InterPro" id="IPR032415">
    <property type="entry name" value="TRPM_tetra"/>
</dbReference>
<feature type="transmembrane region" description="Helical" evidence="10">
    <location>
        <begin position="945"/>
        <end position="965"/>
    </location>
</feature>
<dbReference type="GO" id="GO:0051262">
    <property type="term" value="P:protein tetramerization"/>
    <property type="evidence" value="ECO:0007669"/>
    <property type="project" value="InterPro"/>
</dbReference>
<feature type="domain" description="TRPM-like" evidence="14">
    <location>
        <begin position="415"/>
        <end position="699"/>
    </location>
</feature>
<feature type="compositionally biased region" description="Basic and acidic residues" evidence="9">
    <location>
        <begin position="775"/>
        <end position="787"/>
    </location>
</feature>
<feature type="transmembrane region" description="Helical" evidence="10">
    <location>
        <begin position="809"/>
        <end position="828"/>
    </location>
</feature>
<evidence type="ECO:0000256" key="8">
    <source>
        <dbReference type="ARBA" id="ARBA00034269"/>
    </source>
</evidence>
<feature type="compositionally biased region" description="Low complexity" evidence="9">
    <location>
        <begin position="1273"/>
        <end position="1285"/>
    </location>
</feature>
<evidence type="ECO:0000256" key="9">
    <source>
        <dbReference type="SAM" id="MobiDB-lite"/>
    </source>
</evidence>
<evidence type="ECO:0000259" key="13">
    <source>
        <dbReference type="Pfam" id="PF18139"/>
    </source>
</evidence>
<evidence type="ECO:0000256" key="1">
    <source>
        <dbReference type="ARBA" id="ARBA00004141"/>
    </source>
</evidence>
<keyword evidence="6 10" id="KW-0472">Membrane</keyword>
<dbReference type="Ensembl" id="ENSCCRT00000155553.1">
    <property type="protein sequence ID" value="ENSCCRP00000102029.1"/>
    <property type="gene ID" value="ENSCCRG00000006164.2"/>
</dbReference>
<accession>A0A9J7X402</accession>
<evidence type="ECO:0000256" key="6">
    <source>
        <dbReference type="ARBA" id="ARBA00023136"/>
    </source>
</evidence>
<dbReference type="Pfam" id="PF18139">
    <property type="entry name" value="LSDAT_euk"/>
    <property type="match status" value="1"/>
</dbReference>
<feature type="domain" description="Ion transport" evidence="11">
    <location>
        <begin position="816"/>
        <end position="1055"/>
    </location>
</feature>
<feature type="region of interest" description="Disordered" evidence="9">
    <location>
        <begin position="1388"/>
        <end position="1498"/>
    </location>
</feature>
<evidence type="ECO:0000256" key="5">
    <source>
        <dbReference type="ARBA" id="ARBA00023065"/>
    </source>
</evidence>
<reference evidence="15" key="1">
    <citation type="submission" date="2025-08" db="UniProtKB">
        <authorList>
            <consortium name="Ensembl"/>
        </authorList>
    </citation>
    <scope>IDENTIFICATION</scope>
</reference>
<reference evidence="15" key="2">
    <citation type="submission" date="2025-09" db="UniProtKB">
        <authorList>
            <consortium name="Ensembl"/>
        </authorList>
    </citation>
    <scope>IDENTIFICATION</scope>
</reference>
<feature type="region of interest" description="Disordered" evidence="9">
    <location>
        <begin position="750"/>
        <end position="788"/>
    </location>
</feature>
<evidence type="ECO:0000256" key="3">
    <source>
        <dbReference type="ARBA" id="ARBA00022692"/>
    </source>
</evidence>
<dbReference type="PANTHER" id="PTHR13800:SF13">
    <property type="entry name" value="TRANSIENT RECEPTOR POTENTIAL CATION CHANNEL SUBFAMILY M MEMBER 1"/>
    <property type="match status" value="1"/>
</dbReference>
<dbReference type="PANTHER" id="PTHR13800">
    <property type="entry name" value="TRANSIENT RECEPTOR POTENTIAL CATION CHANNEL, SUBFAMILY M, MEMBER 6"/>
    <property type="match status" value="1"/>
</dbReference>
<keyword evidence="5" id="KW-0406">Ion transport</keyword>
<keyword evidence="3 10" id="KW-0812">Transmembrane</keyword>
<comment type="subcellular location">
    <subcellularLocation>
        <location evidence="1">Membrane</location>
        <topology evidence="1">Multi-pass membrane protein</topology>
    </subcellularLocation>
</comment>
<comment type="catalytic activity">
    <reaction evidence="8">
        <text>Mg(2+)(in) = Mg(2+)(out)</text>
        <dbReference type="Rhea" id="RHEA:29827"/>
        <dbReference type="ChEBI" id="CHEBI:18420"/>
    </reaction>
</comment>
<evidence type="ECO:0000259" key="12">
    <source>
        <dbReference type="Pfam" id="PF16519"/>
    </source>
</evidence>
<feature type="transmembrane region" description="Helical" evidence="10">
    <location>
        <begin position="1025"/>
        <end position="1051"/>
    </location>
</feature>
<feature type="compositionally biased region" description="Basic and acidic residues" evidence="9">
    <location>
        <begin position="1433"/>
        <end position="1443"/>
    </location>
</feature>
<evidence type="ECO:0000256" key="10">
    <source>
        <dbReference type="SAM" id="Phobius"/>
    </source>
</evidence>
<dbReference type="InterPro" id="IPR057366">
    <property type="entry name" value="TRPM-like"/>
</dbReference>
<dbReference type="GeneTree" id="ENSGT00940000155024"/>
<keyword evidence="4 10" id="KW-1133">Transmembrane helix</keyword>
<name>A0A9J7X402_CYPCA</name>
<feature type="compositionally biased region" description="Basic and acidic residues" evidence="9">
    <location>
        <begin position="1479"/>
        <end position="1498"/>
    </location>
</feature>
<organism evidence="15 16">
    <name type="scientific">Cyprinus carpio carpio</name>
    <dbReference type="NCBI Taxonomy" id="630221"/>
    <lineage>
        <taxon>Eukaryota</taxon>
        <taxon>Metazoa</taxon>
        <taxon>Chordata</taxon>
        <taxon>Craniata</taxon>
        <taxon>Vertebrata</taxon>
        <taxon>Euteleostomi</taxon>
        <taxon>Actinopterygii</taxon>
        <taxon>Neopterygii</taxon>
        <taxon>Teleostei</taxon>
        <taxon>Ostariophysi</taxon>
        <taxon>Cypriniformes</taxon>
        <taxon>Cyprinidae</taxon>
        <taxon>Cyprininae</taxon>
        <taxon>Cyprinus</taxon>
    </lineage>
</organism>
<feature type="region of interest" description="Disordered" evidence="9">
    <location>
        <begin position="1255"/>
        <end position="1290"/>
    </location>
</feature>
<dbReference type="Pfam" id="PF00520">
    <property type="entry name" value="Ion_trans"/>
    <property type="match status" value="1"/>
</dbReference>
<dbReference type="Pfam" id="PF16519">
    <property type="entry name" value="TRPM_tetra"/>
    <property type="match status" value="1"/>
</dbReference>
<evidence type="ECO:0000259" key="14">
    <source>
        <dbReference type="Pfam" id="PF25508"/>
    </source>
</evidence>
<evidence type="ECO:0000313" key="15">
    <source>
        <dbReference type="Ensembl" id="ENSCCRP00000102029.1"/>
    </source>
</evidence>
<keyword evidence="16" id="KW-1185">Reference proteome</keyword>
<dbReference type="GO" id="GO:0005886">
    <property type="term" value="C:plasma membrane"/>
    <property type="evidence" value="ECO:0007669"/>
    <property type="project" value="TreeGrafter"/>
</dbReference>
<dbReference type="InterPro" id="IPR037162">
    <property type="entry name" value="TRPM_tetra_sf"/>
</dbReference>
<feature type="compositionally biased region" description="Basic and acidic residues" evidence="9">
    <location>
        <begin position="1255"/>
        <end position="1269"/>
    </location>
</feature>
<evidence type="ECO:0000256" key="2">
    <source>
        <dbReference type="ARBA" id="ARBA00022448"/>
    </source>
</evidence>
<evidence type="ECO:0000313" key="16">
    <source>
        <dbReference type="Proteomes" id="UP001108240"/>
    </source>
</evidence>
<keyword evidence="2" id="KW-0813">Transport</keyword>
<feature type="domain" description="TRPM tetramerisation" evidence="12">
    <location>
        <begin position="1150"/>
        <end position="1205"/>
    </location>
</feature>
<dbReference type="InterPro" id="IPR005821">
    <property type="entry name" value="Ion_trans_dom"/>
</dbReference>
<keyword evidence="7" id="KW-0407">Ion channel</keyword>
<dbReference type="InterPro" id="IPR041491">
    <property type="entry name" value="TRPM_SLOG"/>
</dbReference>
<proteinExistence type="predicted"/>
<evidence type="ECO:0000256" key="4">
    <source>
        <dbReference type="ARBA" id="ARBA00022989"/>
    </source>
</evidence>
<dbReference type="InterPro" id="IPR050927">
    <property type="entry name" value="TRPM"/>
</dbReference>
<feature type="region of interest" description="Disordered" evidence="9">
    <location>
        <begin position="1311"/>
        <end position="1331"/>
    </location>
</feature>
<sequence length="1561" mass="177929">ERTFLKRECIHIFPSREPNKCCCGQLVNQHVAILPGSTNKSAEEGQGVQTEPPQEKWSVAKHTQATPTDAYGIIEFQGGGHVNKAMYIRVSYDTKPDNLLHLMLKDWQLELPTLLISVHGGLQNFDLQPKLKQVFGKGLIKAAVTTGAWIFTGGVSTGVIRHVGDALKDHSSKSRGKVCAIGIAPWGIVENKEDLIGREVTRPYQTMSNPLSKLSVLNSSHSHFILADNGTHGKYGAEVRLRRQLEKHISLQKINTRNVFNVCVCTGLGQGVPLVCLILEGGPNVISIVLESLREDPPVPVVVCDGSGRASDIISFAHKYSEEDGLVNDSIRDQLLVTIQKTFSYNRNQAQQIYLMVMECMKKRELITVFRTASEGQQDIEMAILTALLKGTNASAQDQLSLALAWNRVDIAHSQIFVHGQHWPVNSLEQAMMDALVLDRVDFVKLLIENGVNIHHFLTIPRLEELYNTKLGPTNTLHFVVRDVKKVKFIIKGNLPPDYQITLIDIGLVLEYLMGGAYRCHYTRKSFRTLYNNLYGLKRPKALKLLGMEDDDQRPKGKKKMKKKKEEEIDIDVDDPEVSRFQYPFHELMVWAVLMKRQKMALFLWQRGEEAMAKALVACKLYKAMAHESSRSELVDDISQDLDNNSKEFGQLAYELLDQSYKHDEQVAMKLLTYELKNWSNSTCLKLAVAAKHRDFIAHTCSQMLLTDMWMGCLRVGKSNGLKVILGIIFPPAILLLDFRTGDDLSYQNSKDKEQLKDKEDENKSGKDGTMSMDEASKKGDAEDDKKKQKRVPIGKKIYYFYNAPFTKFWFNTTAYLVYLLLYNYIILVKMERWPSLQEWIVISYIITLGLEKVRQILMSEPGKLKQKINVWLEEYWNITDLAAITMFLMGLLLRLQNEPYMGYGRVIYCVDIIFWYIRVLDIFGVNKYLGPYVMMIGKMMIDMLYFVVIMLVVLMSFGVSRQAILHPDEEPTWRLARNIFYMPYWMIYGEVFADSIDPPCGENMYDEDGKKLPPCIPGAWLTPAIMACYLLVANILLVNLLIAVFNNTFFEVKSISNQVWKFQRYQLIMTFHDRPVLPPPLIIFSHIYIVLKRLCCRCRKKQEGELDERDRGLKLTLSPEELKNLYEFEEQCVEEYFREKEDEAQSSNDERIRITSQRVENMSMRLEEVNEREHSMKASLQTIDLRLAQLEEFSGRMMHALERLVGIDRCELLCARSGSSMAVDQSGLLRRGSINSADGYSLYRWHLDAEDRSEEMSGDRKCHAERRSSIGSSDLLLSPQQDSSYGPTLNVVPLRQRTCSSVDILISPCESQDRGQNSQSPKLNSAQRPEDPLGLLEAGIDIVVSHPLERAQSLRQYPTEAQSNSLSYENRSQSGTLYVSMAQSRLHSPGNTWASEPQGLQDQASRSATLGHWPPRFDDKVHPSPFGLSPKKSLEKSRQREAQDEEGDSKESKRTKMQQGESEEKKDEDEMVANSKSAKTEGGEEKREELTDSDHLYVAEDRMYPSLRSKSLNTNPRKVKAIGNFLEKPQAASSLKDLAGVFEVNTNDYRPSRERTETQT</sequence>
<dbReference type="Gene3D" id="1.20.5.1010">
    <property type="entry name" value="TRPM, tetramerisation domain"/>
    <property type="match status" value="1"/>
</dbReference>
<feature type="compositionally biased region" description="Polar residues" evidence="9">
    <location>
        <begin position="1388"/>
        <end position="1409"/>
    </location>
</feature>
<feature type="domain" description="TRPM SLOG" evidence="13">
    <location>
        <begin position="85"/>
        <end position="360"/>
    </location>
</feature>
<evidence type="ECO:0000256" key="7">
    <source>
        <dbReference type="ARBA" id="ARBA00023303"/>
    </source>
</evidence>
<evidence type="ECO:0000259" key="11">
    <source>
        <dbReference type="Pfam" id="PF00520"/>
    </source>
</evidence>
<protein>
    <submittedName>
        <fullName evidence="15">Transient receptor potential cation channel, subfamily M, member 1a</fullName>
    </submittedName>
</protein>
<feature type="transmembrane region" description="Helical" evidence="10">
    <location>
        <begin position="906"/>
        <end position="924"/>
    </location>
</feature>
<dbReference type="GO" id="GO:0005262">
    <property type="term" value="F:calcium channel activity"/>
    <property type="evidence" value="ECO:0007669"/>
    <property type="project" value="TreeGrafter"/>
</dbReference>
<dbReference type="Pfam" id="PF25508">
    <property type="entry name" value="TRPM2"/>
    <property type="match status" value="1"/>
</dbReference>
<feature type="transmembrane region" description="Helical" evidence="10">
    <location>
        <begin position="876"/>
        <end position="894"/>
    </location>
</feature>
<feature type="compositionally biased region" description="Polar residues" evidence="9">
    <location>
        <begin position="1315"/>
        <end position="1328"/>
    </location>
</feature>
<feature type="compositionally biased region" description="Basic and acidic residues" evidence="9">
    <location>
        <begin position="750"/>
        <end position="767"/>
    </location>
</feature>